<evidence type="ECO:0000313" key="2">
    <source>
        <dbReference type="EMBL" id="AGL11941.1"/>
    </source>
</evidence>
<dbReference type="EMBL" id="KC688691">
    <property type="protein sequence ID" value="AGL11941.1"/>
    <property type="molecule type" value="Genomic_DNA"/>
</dbReference>
<dbReference type="AlphaFoldDB" id="W5R4F9"/>
<keyword evidence="2" id="KW-0496">Mitochondrion</keyword>
<name>W5R4F9_9ARAC</name>
<accession>W5R4F9</accession>
<organism evidence="2">
    <name type="scientific">Pseudocellus gertschi</name>
    <dbReference type="NCBI Taxonomy" id="1329481"/>
    <lineage>
        <taxon>Eukaryota</taxon>
        <taxon>Metazoa</taxon>
        <taxon>Ecdysozoa</taxon>
        <taxon>Arthropoda</taxon>
        <taxon>Chelicerata</taxon>
        <taxon>Arachnida</taxon>
        <taxon>Ricinulei</taxon>
        <taxon>Ricinoididae</taxon>
        <taxon>Pseudocellus</taxon>
    </lineage>
</organism>
<keyword evidence="1" id="KW-0472">Membrane</keyword>
<feature type="transmembrane region" description="Helical" evidence="1">
    <location>
        <begin position="18"/>
        <end position="37"/>
    </location>
</feature>
<feature type="transmembrane region" description="Helical" evidence="1">
    <location>
        <begin position="71"/>
        <end position="89"/>
    </location>
</feature>
<geneLocation type="mitochondrion" evidence="2"/>
<sequence>MTINSMLSTIFASTKHPVLMIIILMLFTITTSMKTFMIHNNAWYSYTILLIMIGGMMVIFIYMTSTTPNKMFKMSPLIFISLIAMFNLMPTEKTPSWSQNIKTNPILEFSTNLNTILLTLYLLLTLIIINKSTSHYEGPMRSYN</sequence>
<feature type="transmembrane region" description="Helical" evidence="1">
    <location>
        <begin position="43"/>
        <end position="64"/>
    </location>
</feature>
<reference evidence="2" key="1">
    <citation type="submission" date="2013-02" db="EMBL/GenBank/DDBJ databases">
        <title>Variation between mitochondrial genomes of Ricinulei.</title>
        <authorList>
            <person name="Fahrein K."/>
            <person name="Podsiadlowski L."/>
            <person name="Talarico G."/>
        </authorList>
    </citation>
    <scope>NUCLEOTIDE SEQUENCE</scope>
</reference>
<protein>
    <submittedName>
        <fullName evidence="2">NADH dehydrogenase subunit 6</fullName>
    </submittedName>
</protein>
<gene>
    <name evidence="2" type="primary">NAD6</name>
</gene>
<keyword evidence="1" id="KW-0812">Transmembrane</keyword>
<feature type="transmembrane region" description="Helical" evidence="1">
    <location>
        <begin position="109"/>
        <end position="129"/>
    </location>
</feature>
<keyword evidence="1" id="KW-1133">Transmembrane helix</keyword>
<proteinExistence type="predicted"/>
<evidence type="ECO:0000256" key="1">
    <source>
        <dbReference type="SAM" id="Phobius"/>
    </source>
</evidence>